<dbReference type="InterPro" id="IPR043129">
    <property type="entry name" value="ATPase_NBD"/>
</dbReference>
<gene>
    <name evidence="3" type="ORF">JO391_02405</name>
</gene>
<reference evidence="3" key="1">
    <citation type="submission" date="2021-02" db="EMBL/GenBank/DDBJ databases">
        <title>Rhodobacter shimadae sp. nov., an aerobic anoxygenic phototrophic bacterium isolated from a hot spring.</title>
        <authorList>
            <person name="Muramatsu S."/>
            <person name="Haruta S."/>
            <person name="Hirose S."/>
            <person name="Hanada S."/>
        </authorList>
    </citation>
    <scope>NUCLEOTIDE SEQUENCE</scope>
    <source>
        <strain evidence="3">N10</strain>
    </source>
</reference>
<dbReference type="Proteomes" id="UP000826300">
    <property type="component" value="Chromosome"/>
</dbReference>
<dbReference type="EMBL" id="CP069370">
    <property type="protein sequence ID" value="QYZ71819.1"/>
    <property type="molecule type" value="Genomic_DNA"/>
</dbReference>
<protein>
    <submittedName>
        <fullName evidence="3">Hsp70 family protein</fullName>
    </submittedName>
</protein>
<dbReference type="InterPro" id="IPR042054">
    <property type="entry name" value="YegD-like"/>
</dbReference>
<dbReference type="InterPro" id="IPR013126">
    <property type="entry name" value="Hsp_70_fam"/>
</dbReference>
<dbReference type="Gene3D" id="3.30.420.40">
    <property type="match status" value="3"/>
</dbReference>
<sequence length="418" mass="44390">MTAPACGIDFGTSNSTVGLADATGARLIAVEGTQPTIPTAVFLDTETAEASFGRAAIAAYTGGEDGRLMRGLKSTLGSPLIRETTRLGSRLISFREVVARFMGHLRARLDAETGTPLTSVVLGRPVHFVDDDAQGDAAAQSVLEDIARDLGFRDIAFQFEPIAAALHYESSVTAEELVLVADIGGGTSDFSILRVSPTLARHPDRAGDILANHGIRVGGTDLDRLLSLAEVMPHLGFGSSVRQGKSLMPRHYYIDLATWVRINMVYTARTLTELRQIAREADAPDRIARLIRVIETRRGHALAMLVEEAKIALTEAEATRLSLTSICGGPNPVIRRDRFEEAIAAPLDRIGTALATTLAQAGLAPAQIGTVFLTGGSAHLPALHRLAGQLFPGTRIATGDMLGSVGTGLALDARRRFG</sequence>
<dbReference type="CDD" id="cd10231">
    <property type="entry name" value="ASKHA_NBD_HSP70_YegD-like"/>
    <property type="match status" value="1"/>
</dbReference>
<evidence type="ECO:0000256" key="1">
    <source>
        <dbReference type="ARBA" id="ARBA00022741"/>
    </source>
</evidence>
<dbReference type="Pfam" id="PF00012">
    <property type="entry name" value="HSP70"/>
    <property type="match status" value="2"/>
</dbReference>
<dbReference type="GO" id="GO:0005524">
    <property type="term" value="F:ATP binding"/>
    <property type="evidence" value="ECO:0007669"/>
    <property type="project" value="UniProtKB-KW"/>
</dbReference>
<proteinExistence type="predicted"/>
<keyword evidence="2" id="KW-0067">ATP-binding</keyword>
<evidence type="ECO:0000256" key="2">
    <source>
        <dbReference type="ARBA" id="ARBA00022840"/>
    </source>
</evidence>
<organism evidence="3 4">
    <name type="scientific">Neotabrizicola shimadae</name>
    <dbReference type="NCBI Taxonomy" id="2807096"/>
    <lineage>
        <taxon>Bacteria</taxon>
        <taxon>Pseudomonadati</taxon>
        <taxon>Pseudomonadota</taxon>
        <taxon>Alphaproteobacteria</taxon>
        <taxon>Rhodobacterales</taxon>
        <taxon>Paracoccaceae</taxon>
        <taxon>Neotabrizicola</taxon>
    </lineage>
</organism>
<evidence type="ECO:0000313" key="4">
    <source>
        <dbReference type="Proteomes" id="UP000826300"/>
    </source>
</evidence>
<evidence type="ECO:0000313" key="3">
    <source>
        <dbReference type="EMBL" id="QYZ71819.1"/>
    </source>
</evidence>
<keyword evidence="1" id="KW-0547">Nucleotide-binding</keyword>
<keyword evidence="4" id="KW-1185">Reference proteome</keyword>
<dbReference type="SUPFAM" id="SSF53067">
    <property type="entry name" value="Actin-like ATPase domain"/>
    <property type="match status" value="2"/>
</dbReference>
<name>A0A8G1EFA9_9RHOB</name>
<dbReference type="GO" id="GO:0140662">
    <property type="term" value="F:ATP-dependent protein folding chaperone"/>
    <property type="evidence" value="ECO:0007669"/>
    <property type="project" value="InterPro"/>
</dbReference>
<dbReference type="PANTHER" id="PTHR19375">
    <property type="entry name" value="HEAT SHOCK PROTEIN 70KDA"/>
    <property type="match status" value="1"/>
</dbReference>
<dbReference type="Gene3D" id="3.90.640.10">
    <property type="entry name" value="Actin, Chain A, domain 4"/>
    <property type="match status" value="1"/>
</dbReference>
<accession>A0A8G1EFA9</accession>
<dbReference type="AlphaFoldDB" id="A0A8G1EFA9"/>
<dbReference type="KEGG" id="nsm:JO391_02405"/>